<dbReference type="GO" id="GO:0003755">
    <property type="term" value="F:peptidyl-prolyl cis-trans isomerase activity"/>
    <property type="evidence" value="ECO:0007669"/>
    <property type="project" value="UniProtKB-KW"/>
</dbReference>
<accession>A0A7R8VCL5</accession>
<dbReference type="GO" id="GO:0071013">
    <property type="term" value="C:catalytic step 2 spliceosome"/>
    <property type="evidence" value="ECO:0007669"/>
    <property type="project" value="TreeGrafter"/>
</dbReference>
<dbReference type="InterPro" id="IPR044666">
    <property type="entry name" value="Cyclophilin_A-like"/>
</dbReference>
<sequence length="97" mass="10591">MATFLCGFRDNEGERVESPVGRAEQQLVGTLERGGDPTGTGKGGTSIYGRQFDDEIHEELKHTGKFIVSSSMILICLIERVSDFLRVTLTPTISACI</sequence>
<keyword evidence="2" id="KW-0697">Rotamase</keyword>
<dbReference type="PANTHER" id="PTHR45625:SF4">
    <property type="entry name" value="PEPTIDYLPROLYL ISOMERASE DOMAIN AND WD REPEAT-CONTAINING PROTEIN 1"/>
    <property type="match status" value="1"/>
</dbReference>
<keyword evidence="3" id="KW-0413">Isomerase</keyword>
<dbReference type="SUPFAM" id="SSF50891">
    <property type="entry name" value="Cyclophilin-like"/>
    <property type="match status" value="1"/>
</dbReference>
<proteinExistence type="predicted"/>
<gene>
    <name evidence="4" type="ORF">TDIB3V08_LOCUS1655</name>
</gene>
<name>A0A7R8VCL5_TIMDO</name>
<dbReference type="EMBL" id="OA564689">
    <property type="protein sequence ID" value="CAD7195257.1"/>
    <property type="molecule type" value="Genomic_DNA"/>
</dbReference>
<dbReference type="EC" id="5.2.1.8" evidence="1"/>
<reference evidence="4" key="1">
    <citation type="submission" date="2020-11" db="EMBL/GenBank/DDBJ databases">
        <authorList>
            <person name="Tran Van P."/>
        </authorList>
    </citation>
    <scope>NUCLEOTIDE SEQUENCE</scope>
</reference>
<protein>
    <recommendedName>
        <fullName evidence="1">peptidylprolyl isomerase</fullName>
        <ecNumber evidence="1">5.2.1.8</ecNumber>
    </recommendedName>
</protein>
<organism evidence="4">
    <name type="scientific">Timema douglasi</name>
    <name type="common">Walking stick</name>
    <dbReference type="NCBI Taxonomy" id="61478"/>
    <lineage>
        <taxon>Eukaryota</taxon>
        <taxon>Metazoa</taxon>
        <taxon>Ecdysozoa</taxon>
        <taxon>Arthropoda</taxon>
        <taxon>Hexapoda</taxon>
        <taxon>Insecta</taxon>
        <taxon>Pterygota</taxon>
        <taxon>Neoptera</taxon>
        <taxon>Polyneoptera</taxon>
        <taxon>Phasmatodea</taxon>
        <taxon>Timematodea</taxon>
        <taxon>Timematoidea</taxon>
        <taxon>Timematidae</taxon>
        <taxon>Timema</taxon>
    </lineage>
</organism>
<dbReference type="PANTHER" id="PTHR45625">
    <property type="entry name" value="PEPTIDYL-PROLYL CIS-TRANS ISOMERASE-RELATED"/>
    <property type="match status" value="1"/>
</dbReference>
<dbReference type="AlphaFoldDB" id="A0A7R8VCL5"/>
<evidence type="ECO:0000256" key="3">
    <source>
        <dbReference type="ARBA" id="ARBA00023235"/>
    </source>
</evidence>
<dbReference type="Gene3D" id="2.40.100.10">
    <property type="entry name" value="Cyclophilin-like"/>
    <property type="match status" value="1"/>
</dbReference>
<dbReference type="InterPro" id="IPR029000">
    <property type="entry name" value="Cyclophilin-like_dom_sf"/>
</dbReference>
<evidence type="ECO:0000256" key="2">
    <source>
        <dbReference type="ARBA" id="ARBA00023110"/>
    </source>
</evidence>
<evidence type="ECO:0000256" key="1">
    <source>
        <dbReference type="ARBA" id="ARBA00013194"/>
    </source>
</evidence>
<evidence type="ECO:0000313" key="4">
    <source>
        <dbReference type="EMBL" id="CAD7195257.1"/>
    </source>
</evidence>